<comment type="caution">
    <text evidence="6">The sequence shown here is derived from an EMBL/GenBank/DDBJ whole genome shotgun (WGS) entry which is preliminary data.</text>
</comment>
<dbReference type="InterPro" id="IPR033140">
    <property type="entry name" value="Lipase_GDXG_put_SER_AS"/>
</dbReference>
<dbReference type="PANTHER" id="PTHR48081">
    <property type="entry name" value="AB HYDROLASE SUPERFAMILY PROTEIN C4A8.06C"/>
    <property type="match status" value="1"/>
</dbReference>
<gene>
    <name evidence="6" type="ORF">QRT03_12220</name>
</gene>
<dbReference type="Gene3D" id="3.40.50.1820">
    <property type="entry name" value="alpha/beta hydrolase"/>
    <property type="match status" value="1"/>
</dbReference>
<keyword evidence="4" id="KW-0472">Membrane</keyword>
<dbReference type="PROSITE" id="PS01174">
    <property type="entry name" value="LIPASE_GDXG_SER"/>
    <property type="match status" value="1"/>
</dbReference>
<keyword evidence="4" id="KW-0812">Transmembrane</keyword>
<keyword evidence="2 6" id="KW-0378">Hydrolase</keyword>
<feature type="transmembrane region" description="Helical" evidence="4">
    <location>
        <begin position="12"/>
        <end position="36"/>
    </location>
</feature>
<keyword evidence="7" id="KW-1185">Reference proteome</keyword>
<accession>A0ABT7M7S7</accession>
<feature type="transmembrane region" description="Helical" evidence="4">
    <location>
        <begin position="56"/>
        <end position="75"/>
    </location>
</feature>
<sequence>MTPTRAPRRRLAGALLAGVALVVLGLAALAVVLIALGALVPGLGPLSGYATITVPGYGPTLVVVGLVVVLLALVVRLRLRRAGTVVAVLGGVGTVALGVVVGLVVSAAGQAGGSVDLVRAVDPHGGGSVPDGYPQYGTGPDGAPLHAAVYRPGGARGPVPVFVYVHGGGWVGGSELDNSADMRWFADQGRLVVSVGYTLATRDRPTWDLAGAQVACALAQVAALAPGQGGDPSRLVLSGDSAGGQLAVSVAYHAASGTQASACGGRVPVPRGVLVQYPAVDPAGAWEEGRVPGDPGNAARGFQEAYTGGTPEQVPDRYTAVAGVPAITPAAPPTLVLAPTDDELVPPDGVAAFVDAARATGVDATLVRIPYANHAYDIGGVSSLGNQVRRSVSQAWLGARGW</sequence>
<evidence type="ECO:0000256" key="1">
    <source>
        <dbReference type="ARBA" id="ARBA00010515"/>
    </source>
</evidence>
<reference evidence="6 7" key="1">
    <citation type="submission" date="2023-06" db="EMBL/GenBank/DDBJ databases">
        <title>Actinomycetospora Odt1-22.</title>
        <authorList>
            <person name="Supong K."/>
        </authorList>
    </citation>
    <scope>NUCLEOTIDE SEQUENCE [LARGE SCALE GENOMIC DNA]</scope>
    <source>
        <strain evidence="6 7">Odt1-22</strain>
    </source>
</reference>
<comment type="similarity">
    <text evidence="1">Belongs to the 'GDXG' lipolytic enzyme family.</text>
</comment>
<dbReference type="Pfam" id="PF07859">
    <property type="entry name" value="Abhydrolase_3"/>
    <property type="match status" value="1"/>
</dbReference>
<dbReference type="InterPro" id="IPR029058">
    <property type="entry name" value="AB_hydrolase_fold"/>
</dbReference>
<dbReference type="EMBL" id="JASVWF010000002">
    <property type="protein sequence ID" value="MDL5156726.1"/>
    <property type="molecule type" value="Genomic_DNA"/>
</dbReference>
<dbReference type="RefSeq" id="WP_286053065.1">
    <property type="nucleotide sequence ID" value="NZ_JASVWF010000002.1"/>
</dbReference>
<protein>
    <submittedName>
        <fullName evidence="6">Alpha/beta hydrolase</fullName>
    </submittedName>
</protein>
<dbReference type="InterPro" id="IPR013094">
    <property type="entry name" value="AB_hydrolase_3"/>
</dbReference>
<dbReference type="InterPro" id="IPR050300">
    <property type="entry name" value="GDXG_lipolytic_enzyme"/>
</dbReference>
<evidence type="ECO:0000259" key="5">
    <source>
        <dbReference type="Pfam" id="PF07859"/>
    </source>
</evidence>
<feature type="transmembrane region" description="Helical" evidence="4">
    <location>
        <begin position="82"/>
        <end position="105"/>
    </location>
</feature>
<name>A0ABT7M7S7_9PSEU</name>
<organism evidence="6 7">
    <name type="scientific">Actinomycetospora termitidis</name>
    <dbReference type="NCBI Taxonomy" id="3053470"/>
    <lineage>
        <taxon>Bacteria</taxon>
        <taxon>Bacillati</taxon>
        <taxon>Actinomycetota</taxon>
        <taxon>Actinomycetes</taxon>
        <taxon>Pseudonocardiales</taxon>
        <taxon>Pseudonocardiaceae</taxon>
        <taxon>Actinomycetospora</taxon>
    </lineage>
</organism>
<evidence type="ECO:0000256" key="3">
    <source>
        <dbReference type="PROSITE-ProRule" id="PRU10038"/>
    </source>
</evidence>
<evidence type="ECO:0000313" key="6">
    <source>
        <dbReference type="EMBL" id="MDL5156726.1"/>
    </source>
</evidence>
<evidence type="ECO:0000256" key="2">
    <source>
        <dbReference type="ARBA" id="ARBA00022801"/>
    </source>
</evidence>
<feature type="domain" description="Alpha/beta hydrolase fold-3" evidence="5">
    <location>
        <begin position="162"/>
        <end position="376"/>
    </location>
</feature>
<dbReference type="Proteomes" id="UP001231924">
    <property type="component" value="Unassembled WGS sequence"/>
</dbReference>
<dbReference type="SUPFAM" id="SSF53474">
    <property type="entry name" value="alpha/beta-Hydrolases"/>
    <property type="match status" value="1"/>
</dbReference>
<evidence type="ECO:0000313" key="7">
    <source>
        <dbReference type="Proteomes" id="UP001231924"/>
    </source>
</evidence>
<feature type="active site" evidence="3">
    <location>
        <position position="241"/>
    </location>
</feature>
<dbReference type="GO" id="GO:0016787">
    <property type="term" value="F:hydrolase activity"/>
    <property type="evidence" value="ECO:0007669"/>
    <property type="project" value="UniProtKB-KW"/>
</dbReference>
<evidence type="ECO:0000256" key="4">
    <source>
        <dbReference type="SAM" id="Phobius"/>
    </source>
</evidence>
<keyword evidence="4" id="KW-1133">Transmembrane helix</keyword>
<proteinExistence type="inferred from homology"/>